<evidence type="ECO:0000313" key="9">
    <source>
        <dbReference type="EMBL" id="KYQ73328.1"/>
    </source>
</evidence>
<dbReference type="PANTHER" id="PTHR30024">
    <property type="entry name" value="ALIPHATIC SULFONATES-BINDING PROTEIN-RELATED"/>
    <property type="match status" value="1"/>
</dbReference>
<dbReference type="NCBIfam" id="TIGR01728">
    <property type="entry name" value="SsuA_fam"/>
    <property type="match status" value="1"/>
</dbReference>
<comment type="function">
    <text evidence="5">Part of a binding-protein-dependent transport system for aliphatic sulfonates. Putative binding protein.</text>
</comment>
<keyword evidence="3" id="KW-0813">Transport</keyword>
<dbReference type="InterPro" id="IPR015168">
    <property type="entry name" value="SsuA/THI5"/>
</dbReference>
<sequence length="325" mass="35257">MKKNWAVLTAVSLSISLAACSKTQNESAAEQAAPAVKLEKLKIGYQKAALKLIVAKQNHAFEQAFPNVQVEWKEFPAGPQTLEALNAGSIDFGYTGDTPVIFALSGNKPIEYLAYEINSKNSHSLLVPKSSALQNIQDLKGKRIAVTKGSSAHYFLAQILNKAGLSWQDIQPIWLTPADARAALDRSSIDAWAVWDPYSSAAELKGDSRILFDSQKLPPAYSFYLSSPAFLKAQPAAAHKIIETLNTTDDWINAHPAETVQILAKSTGLESAVAEKVLSKRASPVKAKLLDGATIAEQQKIADLFANLKLIPNAVVLKEHVWDGK</sequence>
<organism evidence="9 10">
    <name type="scientific">Acinetobacter pragensis</name>
    <dbReference type="NCBI Taxonomy" id="1806892"/>
    <lineage>
        <taxon>Bacteria</taxon>
        <taxon>Pseudomonadati</taxon>
        <taxon>Pseudomonadota</taxon>
        <taxon>Gammaproteobacteria</taxon>
        <taxon>Moraxellales</taxon>
        <taxon>Moraxellaceae</taxon>
        <taxon>Acinetobacter</taxon>
    </lineage>
</organism>
<dbReference type="Pfam" id="PF09084">
    <property type="entry name" value="NMT1"/>
    <property type="match status" value="1"/>
</dbReference>
<evidence type="ECO:0000313" key="10">
    <source>
        <dbReference type="Proteomes" id="UP000076276"/>
    </source>
</evidence>
<evidence type="ECO:0000256" key="7">
    <source>
        <dbReference type="SAM" id="SignalP"/>
    </source>
</evidence>
<dbReference type="STRING" id="1806892.AZH43_06315"/>
<dbReference type="Gene3D" id="3.40.190.10">
    <property type="entry name" value="Periplasmic binding protein-like II"/>
    <property type="match status" value="2"/>
</dbReference>
<evidence type="ECO:0000256" key="2">
    <source>
        <dbReference type="ARBA" id="ARBA00010742"/>
    </source>
</evidence>
<proteinExistence type="inferred from homology"/>
<gene>
    <name evidence="9" type="ORF">AZH43_06315</name>
</gene>
<reference evidence="9 10" key="1">
    <citation type="submission" date="2016-03" db="EMBL/GenBank/DDBJ databases">
        <title>Acinetobacter genomospecies 28 strain ANC 4149.</title>
        <authorList>
            <person name="Radolfova-Krizova L."/>
            <person name="Nemec A."/>
        </authorList>
    </citation>
    <scope>NUCLEOTIDE SEQUENCE [LARGE SCALE GENOMIC DNA]</scope>
    <source>
        <strain evidence="9 10">ANC 4149</strain>
    </source>
</reference>
<dbReference type="GO" id="GO:0016020">
    <property type="term" value="C:membrane"/>
    <property type="evidence" value="ECO:0007669"/>
    <property type="project" value="InterPro"/>
</dbReference>
<dbReference type="InterPro" id="IPR010067">
    <property type="entry name" value="ABC_SsuA_sub-bd"/>
</dbReference>
<evidence type="ECO:0000256" key="1">
    <source>
        <dbReference type="ARBA" id="ARBA00004418"/>
    </source>
</evidence>
<dbReference type="InterPro" id="IPR001638">
    <property type="entry name" value="Solute-binding_3/MltF_N"/>
</dbReference>
<accession>A0A151Y5M3</accession>
<dbReference type="AlphaFoldDB" id="A0A151Y5M3"/>
<comment type="similarity">
    <text evidence="2">Belongs to the bacterial solute-binding protein SsuA/TauA family.</text>
</comment>
<evidence type="ECO:0000256" key="5">
    <source>
        <dbReference type="ARBA" id="ARBA00055538"/>
    </source>
</evidence>
<evidence type="ECO:0000256" key="4">
    <source>
        <dbReference type="ARBA" id="ARBA00022729"/>
    </source>
</evidence>
<dbReference type="EMBL" id="LUAW01000009">
    <property type="protein sequence ID" value="KYQ73328.1"/>
    <property type="molecule type" value="Genomic_DNA"/>
</dbReference>
<evidence type="ECO:0000259" key="8">
    <source>
        <dbReference type="SMART" id="SM00062"/>
    </source>
</evidence>
<keyword evidence="10" id="KW-1185">Reference proteome</keyword>
<dbReference type="Proteomes" id="UP000076276">
    <property type="component" value="Unassembled WGS sequence"/>
</dbReference>
<dbReference type="PROSITE" id="PS51257">
    <property type="entry name" value="PROKAR_LIPOPROTEIN"/>
    <property type="match status" value="1"/>
</dbReference>
<dbReference type="GO" id="GO:0042597">
    <property type="term" value="C:periplasmic space"/>
    <property type="evidence" value="ECO:0007669"/>
    <property type="project" value="UniProtKB-SubCell"/>
</dbReference>
<dbReference type="FunFam" id="3.40.190.10:FF:000050">
    <property type="entry name" value="Sulfonate ABC transporter substrate-binding protein"/>
    <property type="match status" value="1"/>
</dbReference>
<dbReference type="SMART" id="SM00062">
    <property type="entry name" value="PBPb"/>
    <property type="match status" value="1"/>
</dbReference>
<dbReference type="OrthoDB" id="7374754at2"/>
<name>A0A151Y5M3_9GAMM</name>
<dbReference type="GO" id="GO:0042626">
    <property type="term" value="F:ATPase-coupled transmembrane transporter activity"/>
    <property type="evidence" value="ECO:0007669"/>
    <property type="project" value="InterPro"/>
</dbReference>
<evidence type="ECO:0000256" key="3">
    <source>
        <dbReference type="ARBA" id="ARBA00022448"/>
    </source>
</evidence>
<evidence type="ECO:0000256" key="6">
    <source>
        <dbReference type="ARBA" id="ARBA00070228"/>
    </source>
</evidence>
<feature type="signal peptide" evidence="7">
    <location>
        <begin position="1"/>
        <end position="21"/>
    </location>
</feature>
<protein>
    <recommendedName>
        <fullName evidence="6">Putative aliphatic sulfonates-binding protein</fullName>
    </recommendedName>
</protein>
<dbReference type="RefSeq" id="WP_067666194.1">
    <property type="nucleotide sequence ID" value="NZ_CBCSIK010000004.1"/>
</dbReference>
<comment type="caution">
    <text evidence="9">The sequence shown here is derived from an EMBL/GenBank/DDBJ whole genome shotgun (WGS) entry which is preliminary data.</text>
</comment>
<comment type="subcellular location">
    <subcellularLocation>
        <location evidence="1">Periplasm</location>
    </subcellularLocation>
</comment>
<dbReference type="SUPFAM" id="SSF53850">
    <property type="entry name" value="Periplasmic binding protein-like II"/>
    <property type="match status" value="1"/>
</dbReference>
<dbReference type="PANTHER" id="PTHR30024:SF42">
    <property type="entry name" value="ALIPHATIC SULFONATES-BINDING PROTEIN-RELATED"/>
    <property type="match status" value="1"/>
</dbReference>
<feature type="chain" id="PRO_5007592280" description="Putative aliphatic sulfonates-binding protein" evidence="7">
    <location>
        <begin position="22"/>
        <end position="325"/>
    </location>
</feature>
<keyword evidence="4 7" id="KW-0732">Signal</keyword>
<feature type="domain" description="Solute-binding protein family 3/N-terminal" evidence="8">
    <location>
        <begin position="40"/>
        <end position="266"/>
    </location>
</feature>